<dbReference type="RefSeq" id="WP_141824777.1">
    <property type="nucleotide sequence ID" value="NZ_BAAAQC010000015.1"/>
</dbReference>
<dbReference type="Gene3D" id="3.40.50.720">
    <property type="entry name" value="NAD(P)-binding Rossmann-like Domain"/>
    <property type="match status" value="1"/>
</dbReference>
<reference evidence="1 2" key="1">
    <citation type="submission" date="2019-06" db="EMBL/GenBank/DDBJ databases">
        <title>Sequencing the genomes of 1000 actinobacteria strains.</title>
        <authorList>
            <person name="Klenk H.-P."/>
        </authorList>
    </citation>
    <scope>NUCLEOTIDE SEQUENCE [LARGE SCALE GENOMIC DNA]</scope>
    <source>
        <strain evidence="1 2">DSM 21776</strain>
    </source>
</reference>
<dbReference type="Proteomes" id="UP000320085">
    <property type="component" value="Unassembled WGS sequence"/>
</dbReference>
<dbReference type="InterPro" id="IPR036291">
    <property type="entry name" value="NAD(P)-bd_dom_sf"/>
</dbReference>
<gene>
    <name evidence="1" type="ORF">FHX52_3898</name>
</gene>
<dbReference type="InterPro" id="IPR023401">
    <property type="entry name" value="ODC_N"/>
</dbReference>
<accession>A0A543PKS5</accession>
<dbReference type="GO" id="GO:0005737">
    <property type="term" value="C:cytoplasm"/>
    <property type="evidence" value="ECO:0007669"/>
    <property type="project" value="TreeGrafter"/>
</dbReference>
<dbReference type="PANTHER" id="PTHR13812">
    <property type="entry name" value="KETIMINE REDUCTASE MU-CRYSTALLIN"/>
    <property type="match status" value="1"/>
</dbReference>
<dbReference type="PANTHER" id="PTHR13812:SF19">
    <property type="entry name" value="KETIMINE REDUCTASE MU-CRYSTALLIN"/>
    <property type="match status" value="1"/>
</dbReference>
<comment type="caution">
    <text evidence="1">The sequence shown here is derived from an EMBL/GenBank/DDBJ whole genome shotgun (WGS) entry which is preliminary data.</text>
</comment>
<dbReference type="EMBL" id="VFQF01000003">
    <property type="protein sequence ID" value="TQN44678.1"/>
    <property type="molecule type" value="Genomic_DNA"/>
</dbReference>
<sequence>MTEQPRWVDATALRRAVSADRARRLIRQALVDGLDPAAEPARTSLSAGDGQLLVMPSASRRAAGVKVATVAPGNPSKGLERIQAVYVLFDAATLTPSALLDGAALTTLRTPAVSAVAIDCLAPQEVSRVVIMGSGPQAVGHAEAILAIRSPTSITVAGRALDRARSAANRVRGLDGAPRVEALAVTDRQALEEAVRSADVIVTATTAEAPVLDGSWVRDGACVIAIGSHEPDRRELGSDLLGRSLVVVEDLATARREAGDVVLAVADGALEWGGVSTLTDLVCGRITRATDRSNVFKGVGMAWQDLVVAEHATRL</sequence>
<proteinExistence type="predicted"/>
<dbReference type="SUPFAM" id="SSF51735">
    <property type="entry name" value="NAD(P)-binding Rossmann-fold domains"/>
    <property type="match status" value="1"/>
</dbReference>
<dbReference type="InterPro" id="IPR003462">
    <property type="entry name" value="ODC_Mu_crystall"/>
</dbReference>
<organism evidence="1 2">
    <name type="scientific">Humibacillus xanthopallidus</name>
    <dbReference type="NCBI Taxonomy" id="412689"/>
    <lineage>
        <taxon>Bacteria</taxon>
        <taxon>Bacillati</taxon>
        <taxon>Actinomycetota</taxon>
        <taxon>Actinomycetes</taxon>
        <taxon>Micrococcales</taxon>
        <taxon>Intrasporangiaceae</taxon>
        <taxon>Humibacillus</taxon>
    </lineage>
</organism>
<name>A0A543PKS5_9MICO</name>
<evidence type="ECO:0000313" key="1">
    <source>
        <dbReference type="EMBL" id="TQN44678.1"/>
    </source>
</evidence>
<evidence type="ECO:0000313" key="2">
    <source>
        <dbReference type="Proteomes" id="UP000320085"/>
    </source>
</evidence>
<dbReference type="Pfam" id="PF02423">
    <property type="entry name" value="OCD_Mu_crystall"/>
    <property type="match status" value="1"/>
</dbReference>
<dbReference type="PIRSF" id="PIRSF001439">
    <property type="entry name" value="CryM"/>
    <property type="match status" value="1"/>
</dbReference>
<protein>
    <submittedName>
        <fullName evidence="1">Ornithine cyclodeaminase</fullName>
    </submittedName>
</protein>
<dbReference type="AlphaFoldDB" id="A0A543PKS5"/>
<dbReference type="Gene3D" id="3.30.1780.10">
    <property type="entry name" value="ornithine cyclodeaminase, domain 1"/>
    <property type="match status" value="1"/>
</dbReference>
<dbReference type="OrthoDB" id="4311033at2"/>